<dbReference type="PANTHER" id="PTHR43788">
    <property type="entry name" value="DNA2/NAM7 HELICASE FAMILY MEMBER"/>
    <property type="match status" value="1"/>
</dbReference>
<dbReference type="SUPFAM" id="SSF52540">
    <property type="entry name" value="P-loop containing nucleoside triphosphate hydrolases"/>
    <property type="match status" value="1"/>
</dbReference>
<dbReference type="Proteomes" id="UP000198287">
    <property type="component" value="Unassembled WGS sequence"/>
</dbReference>
<sequence>MANVTAFCLTNLRFDLTEEEFKEEALRVWGRYLQPANFQLFKRDGNQRKGVVSDFQPISFALLQEISRGEELKGRNICIKPDVGEPRDDLGRFKQLATPLARRERDKSHGVNYNKLFLVFHPDLIADMGRIIAFKKILIISPVLTKQILEPLGDFTIFYPTKKLQNGELCIRYQTSLEAIQAMLYISGNTRLGNPPPMISNPFNTTICTTNLGTGMGKDGRILNLLALYRENGGYVPFTSFKQTLLERIGKTHNASVIAIALATLEVGTVVVCAPSNEAADNFAETISTLMMSSNIPLSVLRVESKSKEQAAWQNCCKFNPAKKPYDVLRDLMFSIQVYTIATLGDGRAKSFSKTKPVTTIILDEAGQATQPSLITIDQLSPKRIILTGDHFQLQPHVESRSATDAGLSKSALELASSFYVGTNSKGQLPPWTMLNIQYRMAPLIRKLVSAVTYDGKLLDADSVLTRRSQIPSSIGQQALVLLDHKFPEQKIGQSYKNYGEAKLVVKFVGELLQKGVDAHLITILTLYEA</sequence>
<evidence type="ECO:0000256" key="4">
    <source>
        <dbReference type="ARBA" id="ARBA00022806"/>
    </source>
</evidence>
<dbReference type="PANTHER" id="PTHR43788:SF8">
    <property type="entry name" value="DNA-BINDING PROTEIN SMUBP-2"/>
    <property type="match status" value="1"/>
</dbReference>
<dbReference type="Gene3D" id="3.40.50.300">
    <property type="entry name" value="P-loop containing nucleotide triphosphate hydrolases"/>
    <property type="match status" value="2"/>
</dbReference>
<proteinExistence type="inferred from homology"/>
<name>A0A226DDX5_FOLCA</name>
<gene>
    <name evidence="8" type="ORF">Fcan01_22006</name>
</gene>
<evidence type="ECO:0000259" key="6">
    <source>
        <dbReference type="Pfam" id="PF13086"/>
    </source>
</evidence>
<keyword evidence="9" id="KW-1185">Reference proteome</keyword>
<dbReference type="AlphaFoldDB" id="A0A226DDX5"/>
<feature type="domain" description="DNA2/NAM7 helicase helicase" evidence="6">
    <location>
        <begin position="342"/>
        <end position="400"/>
    </location>
</feature>
<evidence type="ECO:0000256" key="5">
    <source>
        <dbReference type="ARBA" id="ARBA00022840"/>
    </source>
</evidence>
<keyword evidence="4" id="KW-0347">Helicase</keyword>
<dbReference type="InterPro" id="IPR050534">
    <property type="entry name" value="Coronavir_polyprotein_1ab"/>
</dbReference>
<evidence type="ECO:0000256" key="1">
    <source>
        <dbReference type="ARBA" id="ARBA00007913"/>
    </source>
</evidence>
<dbReference type="Pfam" id="PF13086">
    <property type="entry name" value="AAA_11"/>
    <property type="match status" value="1"/>
</dbReference>
<keyword evidence="2" id="KW-0547">Nucleotide-binding</keyword>
<dbReference type="EMBL" id="LNIX01000023">
    <property type="protein sequence ID" value="OXA43034.1"/>
    <property type="molecule type" value="Genomic_DNA"/>
</dbReference>
<evidence type="ECO:0000313" key="8">
    <source>
        <dbReference type="EMBL" id="OXA43034.1"/>
    </source>
</evidence>
<evidence type="ECO:0000256" key="2">
    <source>
        <dbReference type="ARBA" id="ARBA00022741"/>
    </source>
</evidence>
<comment type="caution">
    <text evidence="8">The sequence shown here is derived from an EMBL/GenBank/DDBJ whole genome shotgun (WGS) entry which is preliminary data.</text>
</comment>
<dbReference type="GO" id="GO:0005524">
    <property type="term" value="F:ATP binding"/>
    <property type="evidence" value="ECO:0007669"/>
    <property type="project" value="UniProtKB-KW"/>
</dbReference>
<dbReference type="InterPro" id="IPR041679">
    <property type="entry name" value="DNA2/NAM7-like_C"/>
</dbReference>
<dbReference type="STRING" id="158441.A0A226DDX5"/>
<keyword evidence="3" id="KW-0378">Hydrolase</keyword>
<organism evidence="8 9">
    <name type="scientific">Folsomia candida</name>
    <name type="common">Springtail</name>
    <dbReference type="NCBI Taxonomy" id="158441"/>
    <lineage>
        <taxon>Eukaryota</taxon>
        <taxon>Metazoa</taxon>
        <taxon>Ecdysozoa</taxon>
        <taxon>Arthropoda</taxon>
        <taxon>Hexapoda</taxon>
        <taxon>Collembola</taxon>
        <taxon>Entomobryomorpha</taxon>
        <taxon>Isotomoidea</taxon>
        <taxon>Isotomidae</taxon>
        <taxon>Proisotominae</taxon>
        <taxon>Folsomia</taxon>
    </lineage>
</organism>
<accession>A0A226DDX5</accession>
<keyword evidence="5" id="KW-0067">ATP-binding</keyword>
<evidence type="ECO:0000313" key="9">
    <source>
        <dbReference type="Proteomes" id="UP000198287"/>
    </source>
</evidence>
<evidence type="ECO:0000256" key="3">
    <source>
        <dbReference type="ARBA" id="ARBA00022801"/>
    </source>
</evidence>
<protein>
    <submittedName>
        <fullName evidence="8">Regulator of nonsense transcripts 1</fullName>
    </submittedName>
</protein>
<dbReference type="GO" id="GO:0043139">
    <property type="term" value="F:5'-3' DNA helicase activity"/>
    <property type="evidence" value="ECO:0007669"/>
    <property type="project" value="TreeGrafter"/>
</dbReference>
<reference evidence="8 9" key="1">
    <citation type="submission" date="2015-12" db="EMBL/GenBank/DDBJ databases">
        <title>The genome of Folsomia candida.</title>
        <authorList>
            <person name="Faddeeva A."/>
            <person name="Derks M.F."/>
            <person name="Anvar Y."/>
            <person name="Smit S."/>
            <person name="Van Straalen N."/>
            <person name="Roelofs D."/>
        </authorList>
    </citation>
    <scope>NUCLEOTIDE SEQUENCE [LARGE SCALE GENOMIC DNA]</scope>
    <source>
        <strain evidence="8 9">VU population</strain>
        <tissue evidence="8">Whole body</tissue>
    </source>
</reference>
<comment type="similarity">
    <text evidence="1">Belongs to the DNA2/NAM7 helicase family.</text>
</comment>
<dbReference type="GO" id="GO:0016787">
    <property type="term" value="F:hydrolase activity"/>
    <property type="evidence" value="ECO:0007669"/>
    <property type="project" value="UniProtKB-KW"/>
</dbReference>
<dbReference type="InterPro" id="IPR027417">
    <property type="entry name" value="P-loop_NTPase"/>
</dbReference>
<evidence type="ECO:0000259" key="7">
    <source>
        <dbReference type="Pfam" id="PF13087"/>
    </source>
</evidence>
<dbReference type="Pfam" id="PF13087">
    <property type="entry name" value="AAA_12"/>
    <property type="match status" value="1"/>
</dbReference>
<dbReference type="InterPro" id="IPR041677">
    <property type="entry name" value="DNA2/NAM7_AAA_11"/>
</dbReference>
<feature type="domain" description="DNA2/NAM7 helicase-like C-terminal" evidence="7">
    <location>
        <begin position="432"/>
        <end position="530"/>
    </location>
</feature>